<sequence length="159" mass="18169">MIETTVKCVIREPLTSRYVLLLETLCGHYLIPVNVGDFEAESIYCVLNRINTPRPMTYEFIARILDSIDDANIDRVVVDRYENGNYKASIYVICNKSEKRIDCRPSDGITLALRMGVPVYVEDDILCPACCVDRTHINEDDNKILGTLIDNQDSLFWNT</sequence>
<dbReference type="RefSeq" id="WP_132874399.1">
    <property type="nucleotide sequence ID" value="NZ_JAJUHT010000008.1"/>
</dbReference>
<comment type="caution">
    <text evidence="2">The sequence shown here is derived from an EMBL/GenBank/DDBJ whole genome shotgun (WGS) entry which is preliminary data.</text>
</comment>
<dbReference type="OrthoDB" id="9788698at2"/>
<evidence type="ECO:0000259" key="1">
    <source>
        <dbReference type="PROSITE" id="PS51658"/>
    </source>
</evidence>
<feature type="domain" description="BFN" evidence="1">
    <location>
        <begin position="1"/>
        <end position="133"/>
    </location>
</feature>
<organism evidence="2 3">
    <name type="scientific">Seleniivibrio woodruffii</name>
    <dbReference type="NCBI Taxonomy" id="1078050"/>
    <lineage>
        <taxon>Bacteria</taxon>
        <taxon>Pseudomonadati</taxon>
        <taxon>Deferribacterota</taxon>
        <taxon>Deferribacteres</taxon>
        <taxon>Deferribacterales</taxon>
        <taxon>Geovibrionaceae</taxon>
        <taxon>Seleniivibrio</taxon>
    </lineage>
</organism>
<dbReference type="PANTHER" id="PTHR15160:SF1">
    <property type="entry name" value="VON HIPPEL-LINDAU DISEASE TUMOR SUPPRESSOR"/>
    <property type="match status" value="1"/>
</dbReference>
<dbReference type="Gene3D" id="3.10.690.10">
    <property type="entry name" value="Bifunctional nuclease domain"/>
    <property type="match status" value="1"/>
</dbReference>
<reference evidence="2 3" key="1">
    <citation type="submission" date="2019-03" db="EMBL/GenBank/DDBJ databases">
        <title>Genomic Encyclopedia of Type Strains, Phase IV (KMG-IV): sequencing the most valuable type-strain genomes for metagenomic binning, comparative biology and taxonomic classification.</title>
        <authorList>
            <person name="Goeker M."/>
        </authorList>
    </citation>
    <scope>NUCLEOTIDE SEQUENCE [LARGE SCALE GENOMIC DNA]</scope>
    <source>
        <strain evidence="2 3">DSM 24984</strain>
    </source>
</reference>
<evidence type="ECO:0000313" key="3">
    <source>
        <dbReference type="Proteomes" id="UP000294614"/>
    </source>
</evidence>
<dbReference type="Pfam" id="PF02577">
    <property type="entry name" value="BFN_dom"/>
    <property type="match status" value="1"/>
</dbReference>
<gene>
    <name evidence="2" type="ORF">C8D98_2426</name>
</gene>
<accession>A0A4R1K5N3</accession>
<proteinExistence type="predicted"/>
<dbReference type="GO" id="GO:0004518">
    <property type="term" value="F:nuclease activity"/>
    <property type="evidence" value="ECO:0007669"/>
    <property type="project" value="InterPro"/>
</dbReference>
<dbReference type="AlphaFoldDB" id="A0A4R1K5N3"/>
<name>A0A4R1K5N3_9BACT</name>
<keyword evidence="3" id="KW-1185">Reference proteome</keyword>
<dbReference type="PANTHER" id="PTHR15160">
    <property type="entry name" value="VON HIPPEL-LINDAU PROTEIN"/>
    <property type="match status" value="1"/>
</dbReference>
<dbReference type="EMBL" id="SMGG01000006">
    <property type="protein sequence ID" value="TCK59492.1"/>
    <property type="molecule type" value="Genomic_DNA"/>
</dbReference>
<dbReference type="PROSITE" id="PS51658">
    <property type="entry name" value="BFN"/>
    <property type="match status" value="1"/>
</dbReference>
<dbReference type="SUPFAM" id="SSF103256">
    <property type="entry name" value="Hypothetical protein TM0160"/>
    <property type="match status" value="1"/>
</dbReference>
<evidence type="ECO:0000313" key="2">
    <source>
        <dbReference type="EMBL" id="TCK59492.1"/>
    </source>
</evidence>
<protein>
    <recommendedName>
        <fullName evidence="1">BFN domain-containing protein</fullName>
    </recommendedName>
</protein>
<dbReference type="InterPro" id="IPR003729">
    <property type="entry name" value="Bi_nuclease_dom"/>
</dbReference>
<dbReference type="Proteomes" id="UP000294614">
    <property type="component" value="Unassembled WGS sequence"/>
</dbReference>
<dbReference type="InterPro" id="IPR036104">
    <property type="entry name" value="BFN_sf"/>
</dbReference>